<evidence type="ECO:0000313" key="3">
    <source>
        <dbReference type="Proteomes" id="UP000799770"/>
    </source>
</evidence>
<dbReference type="Proteomes" id="UP000799770">
    <property type="component" value="Unassembled WGS sequence"/>
</dbReference>
<evidence type="ECO:0000313" key="2">
    <source>
        <dbReference type="EMBL" id="KAF2107563.1"/>
    </source>
</evidence>
<evidence type="ECO:0000256" key="1">
    <source>
        <dbReference type="SAM" id="MobiDB-lite"/>
    </source>
</evidence>
<reference evidence="2" key="1">
    <citation type="journal article" date="2020" name="Stud. Mycol.">
        <title>101 Dothideomycetes genomes: a test case for predicting lifestyles and emergence of pathogens.</title>
        <authorList>
            <person name="Haridas S."/>
            <person name="Albert R."/>
            <person name="Binder M."/>
            <person name="Bloem J."/>
            <person name="Labutti K."/>
            <person name="Salamov A."/>
            <person name="Andreopoulos B."/>
            <person name="Baker S."/>
            <person name="Barry K."/>
            <person name="Bills G."/>
            <person name="Bluhm B."/>
            <person name="Cannon C."/>
            <person name="Castanera R."/>
            <person name="Culley D."/>
            <person name="Daum C."/>
            <person name="Ezra D."/>
            <person name="Gonzalez J."/>
            <person name="Henrissat B."/>
            <person name="Kuo A."/>
            <person name="Liang C."/>
            <person name="Lipzen A."/>
            <person name="Lutzoni F."/>
            <person name="Magnuson J."/>
            <person name="Mondo S."/>
            <person name="Nolan M."/>
            <person name="Ohm R."/>
            <person name="Pangilinan J."/>
            <person name="Park H.-J."/>
            <person name="Ramirez L."/>
            <person name="Alfaro M."/>
            <person name="Sun H."/>
            <person name="Tritt A."/>
            <person name="Yoshinaga Y."/>
            <person name="Zwiers L.-H."/>
            <person name="Turgeon B."/>
            <person name="Goodwin S."/>
            <person name="Spatafora J."/>
            <person name="Crous P."/>
            <person name="Grigoriev I."/>
        </authorList>
    </citation>
    <scope>NUCLEOTIDE SEQUENCE</scope>
    <source>
        <strain evidence="2">CBS 627.86</strain>
    </source>
</reference>
<dbReference type="EMBL" id="ML977353">
    <property type="protein sequence ID" value="KAF2107563.1"/>
    <property type="molecule type" value="Genomic_DNA"/>
</dbReference>
<accession>A0A6A5YKQ0</accession>
<sequence>MPVAFKLPPGFKFDFRIPPGTPVLENGTPVLFGPPNPDRPPFEERDDCPLKKQTKQYPTSFDQAYDTDATKAFWAAITKWQQRGELHLQLLKPIQEECRNQLEEAKATNRHTDTKVWESRLTKADHMLLSIYGRLDVLVSSARQFFRLLSMLSIGLLEAQAGQQEGHRCVHDTCSRLLEEQRILGHIQDALMAVMPGLLPNYNPILAQRLTKKIMKDYPDMLTRIKEHEKAVGSQWATRFGLEYFKVAKIWEAGDFPDAWPFVHN</sequence>
<proteinExistence type="predicted"/>
<dbReference type="AlphaFoldDB" id="A0A6A5YKQ0"/>
<name>A0A6A5YKQ0_9PLEO</name>
<protein>
    <submittedName>
        <fullName evidence="2">Uncharacterized protein</fullName>
    </submittedName>
</protein>
<organism evidence="2 3">
    <name type="scientific">Lophiotrema nucula</name>
    <dbReference type="NCBI Taxonomy" id="690887"/>
    <lineage>
        <taxon>Eukaryota</taxon>
        <taxon>Fungi</taxon>
        <taxon>Dikarya</taxon>
        <taxon>Ascomycota</taxon>
        <taxon>Pezizomycotina</taxon>
        <taxon>Dothideomycetes</taxon>
        <taxon>Pleosporomycetidae</taxon>
        <taxon>Pleosporales</taxon>
        <taxon>Lophiotremataceae</taxon>
        <taxon>Lophiotrema</taxon>
    </lineage>
</organism>
<gene>
    <name evidence="2" type="ORF">BDV96DRAFT_653647</name>
</gene>
<feature type="region of interest" description="Disordered" evidence="1">
    <location>
        <begin position="24"/>
        <end position="47"/>
    </location>
</feature>
<keyword evidence="3" id="KW-1185">Reference proteome</keyword>